<keyword evidence="1" id="KW-0812">Transmembrane</keyword>
<protein>
    <submittedName>
        <fullName evidence="2">Uncharacterized protein</fullName>
    </submittedName>
</protein>
<dbReference type="AlphaFoldDB" id="W4G3T9"/>
<evidence type="ECO:0000313" key="2">
    <source>
        <dbReference type="EMBL" id="ETV73951.1"/>
    </source>
</evidence>
<feature type="transmembrane region" description="Helical" evidence="1">
    <location>
        <begin position="12"/>
        <end position="36"/>
    </location>
</feature>
<sequence length="215" mass="23537">MASRQLSEIDEGLYLVARIVMRLAAVAVDIFVSVAAESNRFNISDANLFFNRVASTVWIGRPLLVLLGLVVVLVLSMCQVPLFQRSSGLTRLQHTPRPILSTMILVGEATWLSYMMHDTWMITVSSGADSIEHATQSISNRLLDTIITLLRIPGCLGSKARLAGLVTVQAASFVVAYVGLKVWRAPIIRETTAPLVMHTAAAVHLQPTNGKRTRM</sequence>
<keyword evidence="1" id="KW-1133">Transmembrane helix</keyword>
<name>W4G3T9_APHAT</name>
<feature type="transmembrane region" description="Helical" evidence="1">
    <location>
        <begin position="56"/>
        <end position="78"/>
    </location>
</feature>
<dbReference type="EMBL" id="KI913146">
    <property type="protein sequence ID" value="ETV73951.1"/>
    <property type="molecule type" value="Genomic_DNA"/>
</dbReference>
<dbReference type="GeneID" id="20813264"/>
<keyword evidence="1" id="KW-0472">Membrane</keyword>
<gene>
    <name evidence="2" type="ORF">H257_11268</name>
</gene>
<dbReference type="RefSeq" id="XP_009836464.1">
    <property type="nucleotide sequence ID" value="XM_009838162.1"/>
</dbReference>
<evidence type="ECO:0000256" key="1">
    <source>
        <dbReference type="SAM" id="Phobius"/>
    </source>
</evidence>
<dbReference type="VEuPathDB" id="FungiDB:H257_11268"/>
<accession>W4G3T9</accession>
<organism evidence="2">
    <name type="scientific">Aphanomyces astaci</name>
    <name type="common">Crayfish plague agent</name>
    <dbReference type="NCBI Taxonomy" id="112090"/>
    <lineage>
        <taxon>Eukaryota</taxon>
        <taxon>Sar</taxon>
        <taxon>Stramenopiles</taxon>
        <taxon>Oomycota</taxon>
        <taxon>Saprolegniomycetes</taxon>
        <taxon>Saprolegniales</taxon>
        <taxon>Verrucalvaceae</taxon>
        <taxon>Aphanomyces</taxon>
    </lineage>
</organism>
<reference evidence="2" key="1">
    <citation type="submission" date="2013-12" db="EMBL/GenBank/DDBJ databases">
        <title>The Genome Sequence of Aphanomyces astaci APO3.</title>
        <authorList>
            <consortium name="The Broad Institute Genomics Platform"/>
            <person name="Russ C."/>
            <person name="Tyler B."/>
            <person name="van West P."/>
            <person name="Dieguez-Uribeondo J."/>
            <person name="Young S.K."/>
            <person name="Zeng Q."/>
            <person name="Gargeya S."/>
            <person name="Fitzgerald M."/>
            <person name="Abouelleil A."/>
            <person name="Alvarado L."/>
            <person name="Chapman S.B."/>
            <person name="Gainer-Dewar J."/>
            <person name="Goldberg J."/>
            <person name="Griggs A."/>
            <person name="Gujja S."/>
            <person name="Hansen M."/>
            <person name="Howarth C."/>
            <person name="Imamovic A."/>
            <person name="Ireland A."/>
            <person name="Larimer J."/>
            <person name="McCowan C."/>
            <person name="Murphy C."/>
            <person name="Pearson M."/>
            <person name="Poon T.W."/>
            <person name="Priest M."/>
            <person name="Roberts A."/>
            <person name="Saif S."/>
            <person name="Shea T."/>
            <person name="Sykes S."/>
            <person name="Wortman J."/>
            <person name="Nusbaum C."/>
            <person name="Birren B."/>
        </authorList>
    </citation>
    <scope>NUCLEOTIDE SEQUENCE [LARGE SCALE GENOMIC DNA]</scope>
    <source>
        <strain evidence="2">APO3</strain>
    </source>
</reference>
<proteinExistence type="predicted"/>